<keyword evidence="7" id="KW-0808">Transferase</keyword>
<feature type="region of interest" description="Disordered" evidence="15">
    <location>
        <begin position="160"/>
        <end position="180"/>
    </location>
</feature>
<dbReference type="PANTHER" id="PTHR46661">
    <property type="entry name" value="E3 UBIQUITIN-PROTEIN LIGASE ZNRF1-LIKE PROTEIN"/>
    <property type="match status" value="1"/>
</dbReference>
<dbReference type="InterPro" id="IPR051878">
    <property type="entry name" value="ZNRF_ubiq-protein_ligase"/>
</dbReference>
<keyword evidence="14" id="KW-0863">Zinc-finger</keyword>
<name>A0A3N4L150_9PEZI</name>
<evidence type="ECO:0000256" key="10">
    <source>
        <dbReference type="ARBA" id="ARBA00022786"/>
    </source>
</evidence>
<comment type="subcellular location">
    <subcellularLocation>
        <location evidence="3">Endosome</location>
    </subcellularLocation>
    <subcellularLocation>
        <location evidence="4">Lysosome</location>
    </subcellularLocation>
    <subcellularLocation>
        <location evidence="2">Membrane</location>
        <topology evidence="2">Peripheral membrane protein</topology>
    </subcellularLocation>
</comment>
<gene>
    <name evidence="17" type="ORF">P167DRAFT_541884</name>
</gene>
<evidence type="ECO:0000313" key="18">
    <source>
        <dbReference type="Proteomes" id="UP000277580"/>
    </source>
</evidence>
<evidence type="ECO:0000256" key="2">
    <source>
        <dbReference type="ARBA" id="ARBA00004170"/>
    </source>
</evidence>
<proteinExistence type="predicted"/>
<feature type="compositionally biased region" description="Low complexity" evidence="15">
    <location>
        <begin position="204"/>
        <end position="221"/>
    </location>
</feature>
<evidence type="ECO:0000259" key="16">
    <source>
        <dbReference type="PROSITE" id="PS50089"/>
    </source>
</evidence>
<dbReference type="GO" id="GO:0043161">
    <property type="term" value="P:proteasome-mediated ubiquitin-dependent protein catabolic process"/>
    <property type="evidence" value="ECO:0007669"/>
    <property type="project" value="TreeGrafter"/>
</dbReference>
<evidence type="ECO:0000256" key="8">
    <source>
        <dbReference type="ARBA" id="ARBA00022707"/>
    </source>
</evidence>
<evidence type="ECO:0000256" key="4">
    <source>
        <dbReference type="ARBA" id="ARBA00004371"/>
    </source>
</evidence>
<dbReference type="OrthoDB" id="660555at2759"/>
<dbReference type="GO" id="GO:0061630">
    <property type="term" value="F:ubiquitin protein ligase activity"/>
    <property type="evidence" value="ECO:0007669"/>
    <property type="project" value="UniProtKB-EC"/>
</dbReference>
<dbReference type="PROSITE" id="PS50089">
    <property type="entry name" value="ZF_RING_2"/>
    <property type="match status" value="1"/>
</dbReference>
<keyword evidence="12" id="KW-0458">Lysosome</keyword>
<dbReference type="GO" id="GO:0016020">
    <property type="term" value="C:membrane"/>
    <property type="evidence" value="ECO:0007669"/>
    <property type="project" value="UniProtKB-SubCell"/>
</dbReference>
<comment type="catalytic activity">
    <reaction evidence="1">
        <text>S-ubiquitinyl-[E2 ubiquitin-conjugating enzyme]-L-cysteine + [acceptor protein]-L-lysine = [E2 ubiquitin-conjugating enzyme]-L-cysteine + N(6)-ubiquitinyl-[acceptor protein]-L-lysine.</text>
        <dbReference type="EC" id="2.3.2.27"/>
    </reaction>
</comment>
<keyword evidence="10" id="KW-0833">Ubl conjugation pathway</keyword>
<evidence type="ECO:0000256" key="14">
    <source>
        <dbReference type="PROSITE-ProRule" id="PRU00175"/>
    </source>
</evidence>
<evidence type="ECO:0000313" key="17">
    <source>
        <dbReference type="EMBL" id="RPB16543.1"/>
    </source>
</evidence>
<dbReference type="InterPro" id="IPR001841">
    <property type="entry name" value="Znf_RING"/>
</dbReference>
<feature type="compositionally biased region" description="Polar residues" evidence="15">
    <location>
        <begin position="166"/>
        <end position="176"/>
    </location>
</feature>
<dbReference type="GO" id="GO:0008270">
    <property type="term" value="F:zinc ion binding"/>
    <property type="evidence" value="ECO:0007669"/>
    <property type="project" value="UniProtKB-KW"/>
</dbReference>
<dbReference type="Pfam" id="PF13639">
    <property type="entry name" value="zf-RING_2"/>
    <property type="match status" value="1"/>
</dbReference>
<evidence type="ECO:0000256" key="15">
    <source>
        <dbReference type="SAM" id="MobiDB-lite"/>
    </source>
</evidence>
<dbReference type="Gene3D" id="3.30.40.10">
    <property type="entry name" value="Zinc/RING finger domain, C3HC4 (zinc finger)"/>
    <property type="match status" value="1"/>
</dbReference>
<accession>A0A3N4L150</accession>
<evidence type="ECO:0000256" key="7">
    <source>
        <dbReference type="ARBA" id="ARBA00022679"/>
    </source>
</evidence>
<protein>
    <recommendedName>
        <fullName evidence="6">RING-type E3 ubiquitin transferase</fullName>
        <ecNumber evidence="6">2.3.2.27</ecNumber>
    </recommendedName>
</protein>
<feature type="region of interest" description="Disordered" evidence="15">
    <location>
        <begin position="204"/>
        <end position="234"/>
    </location>
</feature>
<feature type="region of interest" description="Disordered" evidence="15">
    <location>
        <begin position="111"/>
        <end position="139"/>
    </location>
</feature>
<dbReference type="EMBL" id="ML119108">
    <property type="protein sequence ID" value="RPB16543.1"/>
    <property type="molecule type" value="Genomic_DNA"/>
</dbReference>
<feature type="compositionally biased region" description="Low complexity" evidence="15">
    <location>
        <begin position="120"/>
        <end position="129"/>
    </location>
</feature>
<evidence type="ECO:0000256" key="9">
    <source>
        <dbReference type="ARBA" id="ARBA00022753"/>
    </source>
</evidence>
<dbReference type="Proteomes" id="UP000277580">
    <property type="component" value="Unassembled WGS sequence"/>
</dbReference>
<keyword evidence="8" id="KW-0519">Myristate</keyword>
<dbReference type="GO" id="GO:0070936">
    <property type="term" value="P:protein K48-linked ubiquitination"/>
    <property type="evidence" value="ECO:0007669"/>
    <property type="project" value="TreeGrafter"/>
</dbReference>
<sequence length="288" mass="31730">MEIRGRANRRPLQTQQSYRTHPHINYNHPRSPQTPTAYHNSLPSRRPPHTYYPVPARRGSGDLFQPPPQQHLKETDYCPICTSTLPPIRANGSEEDREAHVQNCIRQVEHSVSPGGGSAPGRVGSGSAPQPGEIGRARRYTGGGRMVVWKATEKDTWASVDDDEVTPSSTPVQTPIMTPAPGTVPAEDLTVSVEPAEVAEAAEVAEGSGSASREAAVEGSSTVNEDEKQPPKRQVKREKAECVICFEEFEEGDIIARLECLCRYHKKCIRAWFDRRGNGECPVHAVHE</sequence>
<dbReference type="SMART" id="SM00184">
    <property type="entry name" value="RING"/>
    <property type="match status" value="1"/>
</dbReference>
<evidence type="ECO:0000256" key="13">
    <source>
        <dbReference type="ARBA" id="ARBA00023288"/>
    </source>
</evidence>
<feature type="domain" description="RING-type" evidence="16">
    <location>
        <begin position="242"/>
        <end position="284"/>
    </location>
</feature>
<keyword evidence="9" id="KW-0967">Endosome</keyword>
<dbReference type="PANTHER" id="PTHR46661:SF4">
    <property type="entry name" value="RING-TYPE DOMAIN-CONTAINING PROTEIN"/>
    <property type="match status" value="1"/>
</dbReference>
<dbReference type="EC" id="2.3.2.27" evidence="6"/>
<dbReference type="AlphaFoldDB" id="A0A3N4L150"/>
<keyword evidence="14" id="KW-0479">Metal-binding</keyword>
<comment type="pathway">
    <text evidence="5">Protein modification; protein ubiquitination.</text>
</comment>
<feature type="region of interest" description="Disordered" evidence="15">
    <location>
        <begin position="1"/>
        <end position="73"/>
    </location>
</feature>
<evidence type="ECO:0000256" key="12">
    <source>
        <dbReference type="ARBA" id="ARBA00023228"/>
    </source>
</evidence>
<evidence type="ECO:0000256" key="6">
    <source>
        <dbReference type="ARBA" id="ARBA00012483"/>
    </source>
</evidence>
<reference evidence="17 18" key="1">
    <citation type="journal article" date="2018" name="Nat. Ecol. Evol.">
        <title>Pezizomycetes genomes reveal the molecular basis of ectomycorrhizal truffle lifestyle.</title>
        <authorList>
            <person name="Murat C."/>
            <person name="Payen T."/>
            <person name="Noel B."/>
            <person name="Kuo A."/>
            <person name="Morin E."/>
            <person name="Chen J."/>
            <person name="Kohler A."/>
            <person name="Krizsan K."/>
            <person name="Balestrini R."/>
            <person name="Da Silva C."/>
            <person name="Montanini B."/>
            <person name="Hainaut M."/>
            <person name="Levati E."/>
            <person name="Barry K.W."/>
            <person name="Belfiori B."/>
            <person name="Cichocki N."/>
            <person name="Clum A."/>
            <person name="Dockter R.B."/>
            <person name="Fauchery L."/>
            <person name="Guy J."/>
            <person name="Iotti M."/>
            <person name="Le Tacon F."/>
            <person name="Lindquist E.A."/>
            <person name="Lipzen A."/>
            <person name="Malagnac F."/>
            <person name="Mello A."/>
            <person name="Molinier V."/>
            <person name="Miyauchi S."/>
            <person name="Poulain J."/>
            <person name="Riccioni C."/>
            <person name="Rubini A."/>
            <person name="Sitrit Y."/>
            <person name="Splivallo R."/>
            <person name="Traeger S."/>
            <person name="Wang M."/>
            <person name="Zifcakova L."/>
            <person name="Wipf D."/>
            <person name="Zambonelli A."/>
            <person name="Paolocci F."/>
            <person name="Nowrousian M."/>
            <person name="Ottonello S."/>
            <person name="Baldrian P."/>
            <person name="Spatafora J.W."/>
            <person name="Henrissat B."/>
            <person name="Nagy L.G."/>
            <person name="Aury J.M."/>
            <person name="Wincker P."/>
            <person name="Grigoriev I.V."/>
            <person name="Bonfante P."/>
            <person name="Martin F.M."/>
        </authorList>
    </citation>
    <scope>NUCLEOTIDE SEQUENCE [LARGE SCALE GENOMIC DNA]</scope>
    <source>
        <strain evidence="17 18">CCBAS932</strain>
    </source>
</reference>
<keyword evidence="14" id="KW-0862">Zinc</keyword>
<evidence type="ECO:0000256" key="5">
    <source>
        <dbReference type="ARBA" id="ARBA00004906"/>
    </source>
</evidence>
<dbReference type="GO" id="GO:0005768">
    <property type="term" value="C:endosome"/>
    <property type="evidence" value="ECO:0007669"/>
    <property type="project" value="UniProtKB-SubCell"/>
</dbReference>
<dbReference type="InParanoid" id="A0A3N4L150"/>
<dbReference type="SUPFAM" id="SSF57850">
    <property type="entry name" value="RING/U-box"/>
    <property type="match status" value="1"/>
</dbReference>
<dbReference type="STRING" id="1392247.A0A3N4L150"/>
<evidence type="ECO:0000256" key="3">
    <source>
        <dbReference type="ARBA" id="ARBA00004177"/>
    </source>
</evidence>
<dbReference type="InterPro" id="IPR013083">
    <property type="entry name" value="Znf_RING/FYVE/PHD"/>
</dbReference>
<evidence type="ECO:0000256" key="11">
    <source>
        <dbReference type="ARBA" id="ARBA00023136"/>
    </source>
</evidence>
<keyword evidence="18" id="KW-1185">Reference proteome</keyword>
<keyword evidence="13" id="KW-0449">Lipoprotein</keyword>
<evidence type="ECO:0000256" key="1">
    <source>
        <dbReference type="ARBA" id="ARBA00000900"/>
    </source>
</evidence>
<feature type="compositionally biased region" description="Polar residues" evidence="15">
    <location>
        <begin position="28"/>
        <end position="43"/>
    </location>
</feature>
<dbReference type="CDD" id="cd16489">
    <property type="entry name" value="mRING-CH-C4HC2H_ZNRF"/>
    <property type="match status" value="1"/>
</dbReference>
<keyword evidence="11" id="KW-0472">Membrane</keyword>
<organism evidence="17 18">
    <name type="scientific">Morchella conica CCBAS932</name>
    <dbReference type="NCBI Taxonomy" id="1392247"/>
    <lineage>
        <taxon>Eukaryota</taxon>
        <taxon>Fungi</taxon>
        <taxon>Dikarya</taxon>
        <taxon>Ascomycota</taxon>
        <taxon>Pezizomycotina</taxon>
        <taxon>Pezizomycetes</taxon>
        <taxon>Pezizales</taxon>
        <taxon>Morchellaceae</taxon>
        <taxon>Morchella</taxon>
    </lineage>
</organism>